<evidence type="ECO:0000313" key="2">
    <source>
        <dbReference type="EMBL" id="URI11570.1"/>
    </source>
</evidence>
<name>A0ABY4SJP2_AQUTE</name>
<dbReference type="GO" id="GO:0008168">
    <property type="term" value="F:methyltransferase activity"/>
    <property type="evidence" value="ECO:0007669"/>
    <property type="project" value="UniProtKB-KW"/>
</dbReference>
<dbReference type="RefSeq" id="WP_250199764.1">
    <property type="nucleotide sequence ID" value="NZ_CP097636.1"/>
</dbReference>
<dbReference type="Pfam" id="PF08241">
    <property type="entry name" value="Methyltransf_11"/>
    <property type="match status" value="1"/>
</dbReference>
<dbReference type="InterPro" id="IPR013216">
    <property type="entry name" value="Methyltransf_11"/>
</dbReference>
<dbReference type="InterPro" id="IPR029063">
    <property type="entry name" value="SAM-dependent_MTases_sf"/>
</dbReference>
<evidence type="ECO:0000259" key="1">
    <source>
        <dbReference type="Pfam" id="PF08241"/>
    </source>
</evidence>
<organism evidence="2 3">
    <name type="scientific">Aquincola tertiaricarbonis</name>
    <dbReference type="NCBI Taxonomy" id="391953"/>
    <lineage>
        <taxon>Bacteria</taxon>
        <taxon>Pseudomonadati</taxon>
        <taxon>Pseudomonadota</taxon>
        <taxon>Betaproteobacteria</taxon>
        <taxon>Burkholderiales</taxon>
        <taxon>Sphaerotilaceae</taxon>
        <taxon>Aquincola</taxon>
    </lineage>
</organism>
<dbReference type="Gene3D" id="3.40.50.150">
    <property type="entry name" value="Vaccinia Virus protein VP39"/>
    <property type="match status" value="1"/>
</dbReference>
<sequence length="343" mass="38992">MDMTTPSHPLAQDPSFTRKNREWFTQRYDFTSRGVYFPHQPVYGFSRWEEHVQDYFRTYHILRLLEELRFGSFLDVGCAEGYLVNLVQQLFKVPAMGVDIAPSGVRRARELYGLKGIAADAARLPFADQSFDVVLSSETLEHVSDPGAVIAELLRVARRYVILSTPAARNEAELKEHFQHLDPNLIFSHFHFFTEAQMRRWLPAGTEFLGAGHRSMEKVFHLFSSGYEQGDALRDLVGFLEDSCPGMAGDTRAGLQRHVDAMASRRPPWWQALLGPTAMSMALRADHALSRREPGQTLAFLTVSPCHGHTVQRQRRPVPGLMRFLLRDNRVDPLRLVSAGAMR</sequence>
<keyword evidence="3" id="KW-1185">Reference proteome</keyword>
<accession>A0ABY4SJP2</accession>
<proteinExistence type="predicted"/>
<dbReference type="PANTHER" id="PTHR43861:SF6">
    <property type="entry name" value="METHYLTRANSFERASE TYPE 11"/>
    <property type="match status" value="1"/>
</dbReference>
<dbReference type="PANTHER" id="PTHR43861">
    <property type="entry name" value="TRANS-ACONITATE 2-METHYLTRANSFERASE-RELATED"/>
    <property type="match status" value="1"/>
</dbReference>
<dbReference type="SUPFAM" id="SSF53335">
    <property type="entry name" value="S-adenosyl-L-methionine-dependent methyltransferases"/>
    <property type="match status" value="1"/>
</dbReference>
<feature type="domain" description="Methyltransferase type 11" evidence="1">
    <location>
        <begin position="74"/>
        <end position="159"/>
    </location>
</feature>
<dbReference type="EMBL" id="CP097636">
    <property type="protein sequence ID" value="URI11570.1"/>
    <property type="molecule type" value="Genomic_DNA"/>
</dbReference>
<evidence type="ECO:0000313" key="3">
    <source>
        <dbReference type="Proteomes" id="UP001056201"/>
    </source>
</evidence>
<dbReference type="CDD" id="cd02440">
    <property type="entry name" value="AdoMet_MTases"/>
    <property type="match status" value="1"/>
</dbReference>
<gene>
    <name evidence="2" type="ORF">MW290_21775</name>
</gene>
<dbReference type="Proteomes" id="UP001056201">
    <property type="component" value="Chromosome 2"/>
</dbReference>
<keyword evidence="2" id="KW-0489">Methyltransferase</keyword>
<dbReference type="GO" id="GO:0032259">
    <property type="term" value="P:methylation"/>
    <property type="evidence" value="ECO:0007669"/>
    <property type="project" value="UniProtKB-KW"/>
</dbReference>
<keyword evidence="2" id="KW-0808">Transferase</keyword>
<reference evidence="2" key="1">
    <citation type="submission" date="2022-05" db="EMBL/GenBank/DDBJ databases">
        <title>An RpoN-dependent PEP-CTERM gene is involved in floc formation of an Aquincola tertiaricarbonis strain.</title>
        <authorList>
            <person name="Qiu D."/>
            <person name="Xia M."/>
        </authorList>
    </citation>
    <scope>NUCLEOTIDE SEQUENCE</scope>
    <source>
        <strain evidence="2">RN12</strain>
    </source>
</reference>
<protein>
    <submittedName>
        <fullName evidence="2">Class I SAM-dependent methyltransferase</fullName>
    </submittedName>
</protein>